<evidence type="ECO:0000256" key="6">
    <source>
        <dbReference type="ARBA" id="ARBA00022989"/>
    </source>
</evidence>
<evidence type="ECO:0000256" key="3">
    <source>
        <dbReference type="ARBA" id="ARBA00022475"/>
    </source>
</evidence>
<name>A0A564YNZ0_HYMDI</name>
<evidence type="ECO:0000256" key="10">
    <source>
        <dbReference type="ARBA" id="ARBA00034899"/>
    </source>
</evidence>
<feature type="transmembrane region" description="Helical" evidence="11">
    <location>
        <begin position="191"/>
        <end position="219"/>
    </location>
</feature>
<dbReference type="PANTHER" id="PTHR12869:SF0">
    <property type="entry name" value="BOS COMPLEX SUBUNIT TMEM147"/>
    <property type="match status" value="1"/>
</dbReference>
<dbReference type="GO" id="GO:0005886">
    <property type="term" value="C:plasma membrane"/>
    <property type="evidence" value="ECO:0007669"/>
    <property type="project" value="UniProtKB-SubCell"/>
</dbReference>
<evidence type="ECO:0000256" key="1">
    <source>
        <dbReference type="ARBA" id="ARBA00004477"/>
    </source>
</evidence>
<gene>
    <name evidence="12" type="ORF">WMSIL1_LOCUS8144</name>
</gene>
<feature type="transmembrane region" description="Helical" evidence="11">
    <location>
        <begin position="96"/>
        <end position="119"/>
    </location>
</feature>
<dbReference type="PANTHER" id="PTHR12869">
    <property type="entry name" value="SMALL SEVEN TRANSMEMBRANE DOMAIN-CONTAINING PROTEIN"/>
    <property type="match status" value="1"/>
</dbReference>
<evidence type="ECO:0000256" key="5">
    <source>
        <dbReference type="ARBA" id="ARBA00022824"/>
    </source>
</evidence>
<evidence type="ECO:0000256" key="2">
    <source>
        <dbReference type="ARBA" id="ARBA00004651"/>
    </source>
</evidence>
<evidence type="ECO:0000256" key="4">
    <source>
        <dbReference type="ARBA" id="ARBA00022692"/>
    </source>
</evidence>
<keyword evidence="7 11" id="KW-0472">Membrane</keyword>
<keyword evidence="3" id="KW-1003">Cell membrane</keyword>
<dbReference type="EMBL" id="CABIJS010000321">
    <property type="protein sequence ID" value="VUZ48890.1"/>
    <property type="molecule type" value="Genomic_DNA"/>
</dbReference>
<dbReference type="Proteomes" id="UP000321570">
    <property type="component" value="Unassembled WGS sequence"/>
</dbReference>
<feature type="transmembrane region" description="Helical" evidence="11">
    <location>
        <begin position="31"/>
        <end position="52"/>
    </location>
</feature>
<dbReference type="AlphaFoldDB" id="A0A564YNZ0"/>
<evidence type="ECO:0000256" key="11">
    <source>
        <dbReference type="SAM" id="Phobius"/>
    </source>
</evidence>
<dbReference type="GO" id="GO:0005789">
    <property type="term" value="C:endoplasmic reticulum membrane"/>
    <property type="evidence" value="ECO:0007669"/>
    <property type="project" value="UniProtKB-SubCell"/>
</dbReference>
<protein>
    <recommendedName>
        <fullName evidence="9">BOS complex subunit TMEM147</fullName>
    </recommendedName>
    <alternativeName>
        <fullName evidence="10">Transmembrane protein 147</fullName>
    </alternativeName>
</protein>
<evidence type="ECO:0000313" key="13">
    <source>
        <dbReference type="Proteomes" id="UP000321570"/>
    </source>
</evidence>
<evidence type="ECO:0000256" key="7">
    <source>
        <dbReference type="ARBA" id="ARBA00023136"/>
    </source>
</evidence>
<keyword evidence="4 11" id="KW-0812">Transmembrane</keyword>
<evidence type="ECO:0000313" key="12">
    <source>
        <dbReference type="EMBL" id="VUZ48890.1"/>
    </source>
</evidence>
<accession>A0A564YNZ0</accession>
<comment type="similarity">
    <text evidence="8">Belongs to the TMEM147 family.</text>
</comment>
<evidence type="ECO:0000256" key="8">
    <source>
        <dbReference type="ARBA" id="ARBA00034739"/>
    </source>
</evidence>
<sequence length="271" mass="30688">MGYFYFFNCMALAGGPHVIAYRASGLRENDAFWRCFQVILVYGFFQLARMFLGTLLHMNIDTVSSAGIFNYEALGILLNPLAVEFTYSQMFGRSDLAVALGTIGWSYGDLIFTKIFPLWTGTRQLEFDWTYIALSLDANFELIFNFVIFLTPWLLMRKEKNVLAACTAILIFILSCIHLSIFGLVEQQIQNIFYATIVKAIFTLVIGVTGLMLKAMWFVEAPYEPKRKTEEGFSFFGLIGKFGNFCLQTIRNAVTNAPSTGNQRSTSGRRN</sequence>
<dbReference type="Pfam" id="PF09767">
    <property type="entry name" value="DUF2053"/>
    <property type="match status" value="1"/>
</dbReference>
<dbReference type="InterPro" id="IPR019164">
    <property type="entry name" value="TMEM147"/>
</dbReference>
<feature type="transmembrane region" description="Helical" evidence="11">
    <location>
        <begin position="131"/>
        <end position="155"/>
    </location>
</feature>
<comment type="subcellular location">
    <subcellularLocation>
        <location evidence="2">Cell membrane</location>
        <topology evidence="2">Multi-pass membrane protein</topology>
    </subcellularLocation>
    <subcellularLocation>
        <location evidence="1">Endoplasmic reticulum membrane</location>
        <topology evidence="1">Multi-pass membrane protein</topology>
    </subcellularLocation>
</comment>
<keyword evidence="13" id="KW-1185">Reference proteome</keyword>
<organism evidence="12 13">
    <name type="scientific">Hymenolepis diminuta</name>
    <name type="common">Rat tapeworm</name>
    <dbReference type="NCBI Taxonomy" id="6216"/>
    <lineage>
        <taxon>Eukaryota</taxon>
        <taxon>Metazoa</taxon>
        <taxon>Spiralia</taxon>
        <taxon>Lophotrochozoa</taxon>
        <taxon>Platyhelminthes</taxon>
        <taxon>Cestoda</taxon>
        <taxon>Eucestoda</taxon>
        <taxon>Cyclophyllidea</taxon>
        <taxon>Hymenolepididae</taxon>
        <taxon>Hymenolepis</taxon>
    </lineage>
</organism>
<proteinExistence type="inferred from homology"/>
<reference evidence="12 13" key="1">
    <citation type="submission" date="2019-07" db="EMBL/GenBank/DDBJ databases">
        <authorList>
            <person name="Jastrzebski P J."/>
            <person name="Paukszto L."/>
            <person name="Jastrzebski P J."/>
        </authorList>
    </citation>
    <scope>NUCLEOTIDE SEQUENCE [LARGE SCALE GENOMIC DNA]</scope>
    <source>
        <strain evidence="12 13">WMS-il1</strain>
    </source>
</reference>
<keyword evidence="6 11" id="KW-1133">Transmembrane helix</keyword>
<keyword evidence="5" id="KW-0256">Endoplasmic reticulum</keyword>
<feature type="transmembrane region" description="Helical" evidence="11">
    <location>
        <begin position="162"/>
        <end position="185"/>
    </location>
</feature>
<evidence type="ECO:0000256" key="9">
    <source>
        <dbReference type="ARBA" id="ARBA00034846"/>
    </source>
</evidence>